<keyword evidence="10" id="KW-1185">Reference proteome</keyword>
<dbReference type="InterPro" id="IPR036259">
    <property type="entry name" value="MFS_trans_sf"/>
</dbReference>
<evidence type="ECO:0008006" key="11">
    <source>
        <dbReference type="Google" id="ProtNLM"/>
    </source>
</evidence>
<evidence type="ECO:0000313" key="10">
    <source>
        <dbReference type="Proteomes" id="UP000823749"/>
    </source>
</evidence>
<feature type="region of interest" description="Disordered" evidence="7">
    <location>
        <begin position="1"/>
        <end position="25"/>
    </location>
</feature>
<dbReference type="AlphaFoldDB" id="A0AAV6I5S9"/>
<evidence type="ECO:0000256" key="4">
    <source>
        <dbReference type="ARBA" id="ARBA00022989"/>
    </source>
</evidence>
<evidence type="ECO:0000256" key="6">
    <source>
        <dbReference type="ARBA" id="ARBA00044504"/>
    </source>
</evidence>
<dbReference type="InterPro" id="IPR000109">
    <property type="entry name" value="POT_fam"/>
</dbReference>
<feature type="transmembrane region" description="Helical" evidence="8">
    <location>
        <begin position="230"/>
        <end position="250"/>
    </location>
</feature>
<evidence type="ECO:0000256" key="1">
    <source>
        <dbReference type="ARBA" id="ARBA00004141"/>
    </source>
</evidence>
<comment type="caution">
    <text evidence="9">The sequence shown here is derived from an EMBL/GenBank/DDBJ whole genome shotgun (WGS) entry which is preliminary data.</text>
</comment>
<comment type="similarity">
    <text evidence="2">Belongs to the major facilitator superfamily. Proton-dependent oligopeptide transporter (POT/PTR) (TC 2.A.17) family.</text>
</comment>
<feature type="compositionally biased region" description="Basic and acidic residues" evidence="7">
    <location>
        <begin position="1"/>
        <end position="12"/>
    </location>
</feature>
<feature type="transmembrane region" description="Helical" evidence="8">
    <location>
        <begin position="390"/>
        <end position="409"/>
    </location>
</feature>
<dbReference type="Gene3D" id="1.20.1250.20">
    <property type="entry name" value="MFS general substrate transporter like domains"/>
    <property type="match status" value="1"/>
</dbReference>
<protein>
    <recommendedName>
        <fullName evidence="11">NPF family transporter</fullName>
    </recommendedName>
</protein>
<dbReference type="GO" id="GO:0022857">
    <property type="term" value="F:transmembrane transporter activity"/>
    <property type="evidence" value="ECO:0007669"/>
    <property type="project" value="InterPro"/>
</dbReference>
<evidence type="ECO:0000256" key="2">
    <source>
        <dbReference type="ARBA" id="ARBA00005982"/>
    </source>
</evidence>
<organism evidence="9 10">
    <name type="scientific">Rhododendron griersonianum</name>
    <dbReference type="NCBI Taxonomy" id="479676"/>
    <lineage>
        <taxon>Eukaryota</taxon>
        <taxon>Viridiplantae</taxon>
        <taxon>Streptophyta</taxon>
        <taxon>Embryophyta</taxon>
        <taxon>Tracheophyta</taxon>
        <taxon>Spermatophyta</taxon>
        <taxon>Magnoliopsida</taxon>
        <taxon>eudicotyledons</taxon>
        <taxon>Gunneridae</taxon>
        <taxon>Pentapetalae</taxon>
        <taxon>asterids</taxon>
        <taxon>Ericales</taxon>
        <taxon>Ericaceae</taxon>
        <taxon>Ericoideae</taxon>
        <taxon>Rhodoreae</taxon>
        <taxon>Rhododendron</taxon>
    </lineage>
</organism>
<dbReference type="CDD" id="cd17416">
    <property type="entry name" value="MFS_NPF1_2"/>
    <property type="match status" value="1"/>
</dbReference>
<keyword evidence="3 8" id="KW-0812">Transmembrane</keyword>
<feature type="transmembrane region" description="Helical" evidence="8">
    <location>
        <begin position="80"/>
        <end position="99"/>
    </location>
</feature>
<comment type="similarity">
    <text evidence="6">Belongs to the major facilitator superfamily. Phosphate:H(+) symporter (TC 2.A.1.9) family.</text>
</comment>
<gene>
    <name evidence="9" type="ORF">RHGRI_034292</name>
</gene>
<dbReference type="SUPFAM" id="SSF103473">
    <property type="entry name" value="MFS general substrate transporter"/>
    <property type="match status" value="1"/>
</dbReference>
<accession>A0AAV6I5S9</accession>
<evidence type="ECO:0000256" key="7">
    <source>
        <dbReference type="SAM" id="MobiDB-lite"/>
    </source>
</evidence>
<comment type="subcellular location">
    <subcellularLocation>
        <location evidence="1">Membrane</location>
        <topology evidence="1">Multi-pass membrane protein</topology>
    </subcellularLocation>
</comment>
<feature type="transmembrane region" description="Helical" evidence="8">
    <location>
        <begin position="111"/>
        <end position="132"/>
    </location>
</feature>
<dbReference type="Pfam" id="PF00854">
    <property type="entry name" value="PTR2"/>
    <property type="match status" value="1"/>
</dbReference>
<feature type="transmembrane region" description="Helical" evidence="8">
    <location>
        <begin position="434"/>
        <end position="451"/>
    </location>
</feature>
<feature type="transmembrane region" description="Helical" evidence="8">
    <location>
        <begin position="199"/>
        <end position="218"/>
    </location>
</feature>
<dbReference type="GO" id="GO:0016020">
    <property type="term" value="C:membrane"/>
    <property type="evidence" value="ECO:0007669"/>
    <property type="project" value="UniProtKB-SubCell"/>
</dbReference>
<proteinExistence type="inferred from homology"/>
<keyword evidence="4 8" id="KW-1133">Transmembrane helix</keyword>
<evidence type="ECO:0000256" key="8">
    <source>
        <dbReference type="SAM" id="Phobius"/>
    </source>
</evidence>
<reference evidence="9" key="1">
    <citation type="submission" date="2020-08" db="EMBL/GenBank/DDBJ databases">
        <title>Plant Genome Project.</title>
        <authorList>
            <person name="Zhang R.-G."/>
        </authorList>
    </citation>
    <scope>NUCLEOTIDE SEQUENCE</scope>
    <source>
        <strain evidence="9">WSP0</strain>
        <tissue evidence="9">Leaf</tissue>
    </source>
</reference>
<name>A0AAV6I5S9_9ERIC</name>
<dbReference type="EMBL" id="JACTNZ010000012">
    <property type="protein sequence ID" value="KAG5522030.1"/>
    <property type="molecule type" value="Genomic_DNA"/>
</dbReference>
<dbReference type="Proteomes" id="UP000823749">
    <property type="component" value="Chromosome 12"/>
</dbReference>
<feature type="transmembrane region" description="Helical" evidence="8">
    <location>
        <begin position="516"/>
        <end position="535"/>
    </location>
</feature>
<keyword evidence="5 8" id="KW-0472">Membrane</keyword>
<evidence type="ECO:0000256" key="3">
    <source>
        <dbReference type="ARBA" id="ARBA00022692"/>
    </source>
</evidence>
<sequence>MGKKSRPDEKKILMGSESPSDEKKMIEEPLLGNQKGGFRTMPFILANEAFERVASFGLMPNMIIYLMTEYHVDMATGSNLLFLWSAATNFMPLIGAFMADSSVGRFPMIGFGCIVSLLGMALLWLTTMIPHARPPPCNQTSSICISPTTLQLIFLCSSFGLMSIGAGGIRSSSLAFGADQLEKHNSRKNPRALESYFSWYYVSTTFSILVAMTCIVYLQDNLGWEIGFGVPVVLMFLSAALFFLASPFYIKLKAKSSLLTGMFQVIVASYKNRHLELSLERPDVLYNFRKGSMLVVPTEKLRYGNIIIITMFLDKACIIEDLEQDLTADGRASDPWSLCTVDQVEELKALIKVIPLWSTGIMISASLTQNSFPVLQASSMNRHLTSNFEIPAASFGVFVMISLTLWIALYDRLIIPLASKIAGKPVHLSPKQRMGIGLFFSFTSMVVAAIVESIRRAMAVKEGYSDDPHAVVAMSAFWLVPQHCLSGLAEGFNAVGQNEFYFSEFPRSMSSIASNLIFVGMSVGNLLASFIMSAVNDFTERGGEEGWISSNINKGHYDYYFWVLAGLSLVNVMYFWVCSRAYGPGVGERSSRAWEEGDDQ</sequence>
<evidence type="ECO:0000256" key="5">
    <source>
        <dbReference type="ARBA" id="ARBA00023136"/>
    </source>
</evidence>
<dbReference type="PANTHER" id="PTHR11654">
    <property type="entry name" value="OLIGOPEPTIDE TRANSPORTER-RELATED"/>
    <property type="match status" value="1"/>
</dbReference>
<evidence type="ECO:0000313" key="9">
    <source>
        <dbReference type="EMBL" id="KAG5522030.1"/>
    </source>
</evidence>
<feature type="transmembrane region" description="Helical" evidence="8">
    <location>
        <begin position="559"/>
        <end position="577"/>
    </location>
</feature>